<dbReference type="EMBL" id="AFYH01258765">
    <property type="status" value="NOT_ANNOTATED_CDS"/>
    <property type="molecule type" value="Genomic_DNA"/>
</dbReference>
<dbReference type="Proteomes" id="UP000008672">
    <property type="component" value="Unassembled WGS sequence"/>
</dbReference>
<organism evidence="2 3">
    <name type="scientific">Latimeria chalumnae</name>
    <name type="common">Coelacanth</name>
    <dbReference type="NCBI Taxonomy" id="7897"/>
    <lineage>
        <taxon>Eukaryota</taxon>
        <taxon>Metazoa</taxon>
        <taxon>Chordata</taxon>
        <taxon>Craniata</taxon>
        <taxon>Vertebrata</taxon>
        <taxon>Euteleostomi</taxon>
        <taxon>Coelacanthiformes</taxon>
        <taxon>Coelacanthidae</taxon>
        <taxon>Latimeria</taxon>
    </lineage>
</organism>
<dbReference type="Ensembl" id="ENSLACT00000001020.1">
    <property type="protein sequence ID" value="ENSLACP00000001011.1"/>
    <property type="gene ID" value="ENSLACG00000000903.1"/>
</dbReference>
<dbReference type="Gene3D" id="1.20.5.340">
    <property type="match status" value="1"/>
</dbReference>
<evidence type="ECO:0000313" key="2">
    <source>
        <dbReference type="Ensembl" id="ENSLACP00000001011.1"/>
    </source>
</evidence>
<reference evidence="2" key="2">
    <citation type="submission" date="2025-08" db="UniProtKB">
        <authorList>
            <consortium name="Ensembl"/>
        </authorList>
    </citation>
    <scope>IDENTIFICATION</scope>
</reference>
<keyword evidence="1" id="KW-0175">Coiled coil</keyword>
<protein>
    <recommendedName>
        <fullName evidence="4">L1 transposable element RRM domain-containing protein</fullName>
    </recommendedName>
</protein>
<keyword evidence="3" id="KW-1185">Reference proteome</keyword>
<accession>H2ZUE0</accession>
<feature type="coiled-coil region" evidence="1">
    <location>
        <begin position="59"/>
        <end position="100"/>
    </location>
</feature>
<dbReference type="GeneTree" id="ENSGT01150000289652"/>
<evidence type="ECO:0000313" key="3">
    <source>
        <dbReference type="Proteomes" id="UP000008672"/>
    </source>
</evidence>
<sequence>NSEKKKLKEKPIKLHTVTNMAAAPLSEGEQKTQIMRELRQLESLLHSMATDITDIRGAISDIREDLSGLSNQIVEAEGRVSTLEDEQATWGQRLQEVEREQERQTVTAGALWDKLQDLENRSRCDNIRVLGVPEGEEREAGSGPEFLKCLLINCFDLSESDPMEIERAHRSLGPRPGPNQCLRPIIAQFLRFQDREQMLRLAREAGEVHWRGERLMFFLDLSKE</sequence>
<proteinExistence type="predicted"/>
<dbReference type="InterPro" id="IPR004244">
    <property type="entry name" value="Transposase_22"/>
</dbReference>
<dbReference type="InParanoid" id="H2ZUE0"/>
<name>H2ZUE0_LATCH</name>
<reference evidence="2" key="3">
    <citation type="submission" date="2025-09" db="UniProtKB">
        <authorList>
            <consortium name="Ensembl"/>
        </authorList>
    </citation>
    <scope>IDENTIFICATION</scope>
</reference>
<reference evidence="3" key="1">
    <citation type="submission" date="2011-08" db="EMBL/GenBank/DDBJ databases">
        <title>The draft genome of Latimeria chalumnae.</title>
        <authorList>
            <person name="Di Palma F."/>
            <person name="Alfoldi J."/>
            <person name="Johnson J."/>
            <person name="Berlin A."/>
            <person name="Gnerre S."/>
            <person name="Jaffe D."/>
            <person name="MacCallum I."/>
            <person name="Young S."/>
            <person name="Walker B.J."/>
            <person name="Lander E."/>
            <person name="Lindblad-Toh K."/>
        </authorList>
    </citation>
    <scope>NUCLEOTIDE SEQUENCE [LARGE SCALE GENOMIC DNA]</scope>
    <source>
        <strain evidence="3">Wild caught</strain>
    </source>
</reference>
<dbReference type="HOGENOM" id="CLU_062834_2_0_1"/>
<evidence type="ECO:0008006" key="4">
    <source>
        <dbReference type="Google" id="ProtNLM"/>
    </source>
</evidence>
<dbReference type="PANTHER" id="PTHR11505">
    <property type="entry name" value="L1 TRANSPOSABLE ELEMENT-RELATED"/>
    <property type="match status" value="1"/>
</dbReference>
<dbReference type="SUPFAM" id="SSF57997">
    <property type="entry name" value="Tropomyosin"/>
    <property type="match status" value="1"/>
</dbReference>
<dbReference type="Gene3D" id="3.30.70.1820">
    <property type="entry name" value="L1 transposable element, RRM domain"/>
    <property type="match status" value="1"/>
</dbReference>
<dbReference type="AlphaFoldDB" id="H2ZUE0"/>
<evidence type="ECO:0000256" key="1">
    <source>
        <dbReference type="SAM" id="Coils"/>
    </source>
</evidence>